<name>A0A4W6E508_LATCA</name>
<evidence type="ECO:0000313" key="2">
    <source>
        <dbReference type="Ensembl" id="ENSLCAP00010032625.1"/>
    </source>
</evidence>
<reference evidence="2" key="2">
    <citation type="submission" date="2025-08" db="UniProtKB">
        <authorList>
            <consortium name="Ensembl"/>
        </authorList>
    </citation>
    <scope>IDENTIFICATION</scope>
</reference>
<evidence type="ECO:0000256" key="1">
    <source>
        <dbReference type="SAM" id="Phobius"/>
    </source>
</evidence>
<reference evidence="3" key="1">
    <citation type="submission" date="2015-09" db="EMBL/GenBank/DDBJ databases">
        <authorList>
            <person name="Sai Rama Sridatta P."/>
        </authorList>
    </citation>
    <scope>NUCLEOTIDE SEQUENCE [LARGE SCALE GENOMIC DNA]</scope>
</reference>
<organism evidence="2 3">
    <name type="scientific">Lates calcarifer</name>
    <name type="common">Barramundi</name>
    <name type="synonym">Holocentrus calcarifer</name>
    <dbReference type="NCBI Taxonomy" id="8187"/>
    <lineage>
        <taxon>Eukaryota</taxon>
        <taxon>Metazoa</taxon>
        <taxon>Chordata</taxon>
        <taxon>Craniata</taxon>
        <taxon>Vertebrata</taxon>
        <taxon>Euteleostomi</taxon>
        <taxon>Actinopterygii</taxon>
        <taxon>Neopterygii</taxon>
        <taxon>Teleostei</taxon>
        <taxon>Neoteleostei</taxon>
        <taxon>Acanthomorphata</taxon>
        <taxon>Carangaria</taxon>
        <taxon>Carangaria incertae sedis</taxon>
        <taxon>Centropomidae</taxon>
        <taxon>Lates</taxon>
    </lineage>
</organism>
<dbReference type="STRING" id="8187.ENSLCAP00010032625"/>
<sequence>MNREARTNIAAIICLFIILVIVVLGGLYYYKRPSYGPLVDSDYGTLGNFSNPMYDP</sequence>
<protein>
    <submittedName>
        <fullName evidence="2">Uncharacterized protein</fullName>
    </submittedName>
</protein>
<dbReference type="AlphaFoldDB" id="A0A4W6E508"/>
<accession>A0A4W6E508</accession>
<feature type="transmembrane region" description="Helical" evidence="1">
    <location>
        <begin position="9"/>
        <end position="30"/>
    </location>
</feature>
<dbReference type="Ensembl" id="ENSLCAT00010033383.1">
    <property type="protein sequence ID" value="ENSLCAP00010032625.1"/>
    <property type="gene ID" value="ENSLCAG00010015350.1"/>
</dbReference>
<keyword evidence="1" id="KW-0812">Transmembrane</keyword>
<dbReference type="Proteomes" id="UP000314980">
    <property type="component" value="Unassembled WGS sequence"/>
</dbReference>
<dbReference type="GeneTree" id="ENSGT01120000271965"/>
<dbReference type="InParanoid" id="A0A4W6E508"/>
<reference evidence="2" key="3">
    <citation type="submission" date="2025-09" db="UniProtKB">
        <authorList>
            <consortium name="Ensembl"/>
        </authorList>
    </citation>
    <scope>IDENTIFICATION</scope>
</reference>
<keyword evidence="1" id="KW-0472">Membrane</keyword>
<keyword evidence="1" id="KW-1133">Transmembrane helix</keyword>
<proteinExistence type="predicted"/>
<keyword evidence="3" id="KW-1185">Reference proteome</keyword>
<evidence type="ECO:0000313" key="3">
    <source>
        <dbReference type="Proteomes" id="UP000314980"/>
    </source>
</evidence>